<proteinExistence type="predicted"/>
<feature type="domain" description="DUF4434" evidence="1">
    <location>
        <begin position="3"/>
        <end position="201"/>
    </location>
</feature>
<evidence type="ECO:0000259" key="1">
    <source>
        <dbReference type="Pfam" id="PF14488"/>
    </source>
</evidence>
<accession>K1TDB7</accession>
<organism evidence="2">
    <name type="scientific">human gut metagenome</name>
    <dbReference type="NCBI Taxonomy" id="408170"/>
    <lineage>
        <taxon>unclassified sequences</taxon>
        <taxon>metagenomes</taxon>
        <taxon>organismal metagenomes</taxon>
    </lineage>
</organism>
<dbReference type="InterPro" id="IPR027849">
    <property type="entry name" value="DUF4434"/>
</dbReference>
<name>K1TDB7_9ZZZZ</name>
<dbReference type="AlphaFoldDB" id="K1TDB7"/>
<dbReference type="Pfam" id="PF14488">
    <property type="entry name" value="DUF4434"/>
    <property type="match status" value="1"/>
</dbReference>
<dbReference type="EMBL" id="AJWY01007281">
    <property type="protein sequence ID" value="EKC64455.1"/>
    <property type="molecule type" value="Genomic_DNA"/>
</dbReference>
<dbReference type="Gene3D" id="3.20.20.80">
    <property type="entry name" value="Glycosidases"/>
    <property type="match status" value="1"/>
</dbReference>
<protein>
    <recommendedName>
        <fullName evidence="1">DUF4434 domain-containing protein</fullName>
    </recommendedName>
</protein>
<comment type="caution">
    <text evidence="2">The sequence shown here is derived from an EMBL/GenBank/DDBJ whole genome shotgun (WGS) entry which is preliminary data.</text>
</comment>
<evidence type="ECO:0000313" key="2">
    <source>
        <dbReference type="EMBL" id="EKC64455.1"/>
    </source>
</evidence>
<sequence length="218" mass="25064">LYPGDYSKKDTASPEQYDFLVERNKQVFDELFALWGNHPCLDGWYITEEFHDGSYPVGWQQEPSLSMLANYLQTVAAYIKSKSPKEVCIAPALWRGMPADLCGEWFGKIFAQTPDIDVLYLQDIGGRCLVDFDVDLPNWFAEIKKACDANGVIFGVDIESFKECWCPKITMRTKPWSELEEQLRVAGMFTDHITNFSWATFKPGTDTYEGYKRYIEGK</sequence>
<reference evidence="2" key="1">
    <citation type="journal article" date="2013" name="Environ. Microbiol.">
        <title>Microbiota from the distal guts of lean and obese adolescents exhibit partial functional redundancy besides clear differences in community structure.</title>
        <authorList>
            <person name="Ferrer M."/>
            <person name="Ruiz A."/>
            <person name="Lanza F."/>
            <person name="Haange S.B."/>
            <person name="Oberbach A."/>
            <person name="Till H."/>
            <person name="Bargiela R."/>
            <person name="Campoy C."/>
            <person name="Segura M.T."/>
            <person name="Richter M."/>
            <person name="von Bergen M."/>
            <person name="Seifert J."/>
            <person name="Suarez A."/>
        </authorList>
    </citation>
    <scope>NUCLEOTIDE SEQUENCE</scope>
</reference>
<gene>
    <name evidence="2" type="ORF">LEA_10810</name>
</gene>
<feature type="non-terminal residue" evidence="2">
    <location>
        <position position="1"/>
    </location>
</feature>